<keyword evidence="3" id="KW-1185">Reference proteome</keyword>
<evidence type="ECO:0000313" key="3">
    <source>
        <dbReference type="Proteomes" id="UP000602284"/>
    </source>
</evidence>
<feature type="transmembrane region" description="Helical" evidence="1">
    <location>
        <begin position="124"/>
        <end position="141"/>
    </location>
</feature>
<feature type="transmembrane region" description="Helical" evidence="1">
    <location>
        <begin position="329"/>
        <end position="349"/>
    </location>
</feature>
<keyword evidence="1" id="KW-0812">Transmembrane</keyword>
<organism evidence="2 3">
    <name type="scientific">Tumebacillus amylolyticus</name>
    <dbReference type="NCBI Taxonomy" id="2801339"/>
    <lineage>
        <taxon>Bacteria</taxon>
        <taxon>Bacillati</taxon>
        <taxon>Bacillota</taxon>
        <taxon>Bacilli</taxon>
        <taxon>Bacillales</taxon>
        <taxon>Alicyclobacillaceae</taxon>
        <taxon>Tumebacillus</taxon>
    </lineage>
</organism>
<accession>A0ABS1J9S8</accession>
<reference evidence="2 3" key="1">
    <citation type="submission" date="2021-01" db="EMBL/GenBank/DDBJ databases">
        <title>Tumebacillus sp. strain ITR2 16S ribosomal RNA gene Genome sequencing and assembly.</title>
        <authorList>
            <person name="Kang M."/>
        </authorList>
    </citation>
    <scope>NUCLEOTIDE SEQUENCE [LARGE SCALE GENOMIC DNA]</scope>
    <source>
        <strain evidence="2 3">ITR2</strain>
    </source>
</reference>
<protein>
    <submittedName>
        <fullName evidence="2">Uncharacterized protein</fullName>
    </submittedName>
</protein>
<gene>
    <name evidence="2" type="ORF">JJB07_09715</name>
</gene>
<dbReference type="Proteomes" id="UP000602284">
    <property type="component" value="Unassembled WGS sequence"/>
</dbReference>
<comment type="caution">
    <text evidence="2">The sequence shown here is derived from an EMBL/GenBank/DDBJ whole genome shotgun (WGS) entry which is preliminary data.</text>
</comment>
<feature type="transmembrane region" description="Helical" evidence="1">
    <location>
        <begin position="297"/>
        <end position="317"/>
    </location>
</feature>
<feature type="transmembrane region" description="Helical" evidence="1">
    <location>
        <begin position="92"/>
        <end position="112"/>
    </location>
</feature>
<name>A0ABS1J9S8_9BACL</name>
<dbReference type="RefSeq" id="WP_201634251.1">
    <property type="nucleotide sequence ID" value="NZ_JAEQNB010000002.1"/>
</dbReference>
<feature type="transmembrane region" description="Helical" evidence="1">
    <location>
        <begin position="21"/>
        <end position="41"/>
    </location>
</feature>
<feature type="transmembrane region" description="Helical" evidence="1">
    <location>
        <begin position="53"/>
        <end position="71"/>
    </location>
</feature>
<keyword evidence="1" id="KW-1133">Transmembrane helix</keyword>
<feature type="transmembrane region" description="Helical" evidence="1">
    <location>
        <begin position="218"/>
        <end position="238"/>
    </location>
</feature>
<keyword evidence="1" id="KW-0472">Membrane</keyword>
<feature type="transmembrane region" description="Helical" evidence="1">
    <location>
        <begin position="162"/>
        <end position="185"/>
    </location>
</feature>
<evidence type="ECO:0000256" key="1">
    <source>
        <dbReference type="SAM" id="Phobius"/>
    </source>
</evidence>
<sequence>MAMLQPKLQSVALKSPSTGKNIVTMLLGTWLIGGVFVDGFAHNHGVVETFFTPWHAILYSGFVATAAWILWMIAQIKRKNGVSWAQAVPRGYGLGVIGIFVFLLGGLGDMAWHEIFGIEKDVAALLSPTHLILLAGALLILTSPFRVGWTDSAMTAPTWREFLPVLLSTVLTVSTICFFLMYAWMFRQNIPAEGNVQYFATHFAGANFYRLQELNNKYGLVTILLDTIVLVAPMFLLMSRWKTPFGTYAFLFGFVGLIMGVLDGFMDWVVIPVILVAGLLADVLLKTLNPSPERMWGYRVIALAVPLTLWGVYYAGMAVLDGIGWAPELWAGSVVEAMLVSLGVSLLALPPRRGD</sequence>
<feature type="transmembrane region" description="Helical" evidence="1">
    <location>
        <begin position="268"/>
        <end position="285"/>
    </location>
</feature>
<proteinExistence type="predicted"/>
<evidence type="ECO:0000313" key="2">
    <source>
        <dbReference type="EMBL" id="MBL0386930.1"/>
    </source>
</evidence>
<feature type="transmembrane region" description="Helical" evidence="1">
    <location>
        <begin position="245"/>
        <end position="262"/>
    </location>
</feature>
<dbReference type="EMBL" id="JAEQNB010000002">
    <property type="protein sequence ID" value="MBL0386930.1"/>
    <property type="molecule type" value="Genomic_DNA"/>
</dbReference>